<dbReference type="EMBL" id="CP021455">
    <property type="protein sequence ID" value="ARU04498.1"/>
    <property type="molecule type" value="Genomic_DNA"/>
</dbReference>
<keyword evidence="3" id="KW-1185">Reference proteome</keyword>
<proteinExistence type="predicted"/>
<gene>
    <name evidence="2" type="ORF">CCO03_07240</name>
</gene>
<protein>
    <recommendedName>
        <fullName evidence="1">DUF2314 domain-containing protein</fullName>
    </recommendedName>
</protein>
<dbReference type="KEGG" id="cser:CCO03_07240"/>
<dbReference type="Pfam" id="PF10077">
    <property type="entry name" value="DUF2314"/>
    <property type="match status" value="1"/>
</dbReference>
<evidence type="ECO:0000259" key="1">
    <source>
        <dbReference type="Pfam" id="PF10077"/>
    </source>
</evidence>
<evidence type="ECO:0000313" key="2">
    <source>
        <dbReference type="EMBL" id="ARU04498.1"/>
    </source>
</evidence>
<accession>A0A1Y0EM67</accession>
<organism evidence="2 3">
    <name type="scientific">Comamonas serinivorans</name>
    <dbReference type="NCBI Taxonomy" id="1082851"/>
    <lineage>
        <taxon>Bacteria</taxon>
        <taxon>Pseudomonadati</taxon>
        <taxon>Pseudomonadota</taxon>
        <taxon>Betaproteobacteria</taxon>
        <taxon>Burkholderiales</taxon>
        <taxon>Comamonadaceae</taxon>
        <taxon>Comamonas</taxon>
    </lineage>
</organism>
<dbReference type="AlphaFoldDB" id="A0A1Y0EM67"/>
<dbReference type="Proteomes" id="UP000196138">
    <property type="component" value="Chromosome"/>
</dbReference>
<evidence type="ECO:0000313" key="3">
    <source>
        <dbReference type="Proteomes" id="UP000196138"/>
    </source>
</evidence>
<sequence length="216" mass="23152">MRRPVAEVSSGRSLKAVPVQVDATCWCVHHPGTIAAFFQGSIAMRHPLRGLAVLGLAACLWASAGPVLAHDEGVPSIVHMADTDPAMQQAFQRARASLPQFLRLVAKPIAGSDAHAVKVGLRHAGGTEYVWLSELRVQGDRIEGVLDNRPAHLPHKAGQRLTVKAADVVDWLYVDAQGRMQGNFSACALLSQEPPAHAKAFKAQYGLVCDDKKTAS</sequence>
<dbReference type="InterPro" id="IPR018756">
    <property type="entry name" value="DUF2314"/>
</dbReference>
<reference evidence="2 3" key="1">
    <citation type="submission" date="2017-05" db="EMBL/GenBank/DDBJ databases">
        <authorList>
            <person name="Song R."/>
            <person name="Chenine A.L."/>
            <person name="Ruprecht R.M."/>
        </authorList>
    </citation>
    <scope>NUCLEOTIDE SEQUENCE [LARGE SCALE GENOMIC DNA]</scope>
    <source>
        <strain evidence="2 3">DSM 26136</strain>
    </source>
</reference>
<feature type="domain" description="DUF2314" evidence="1">
    <location>
        <begin position="84"/>
        <end position="207"/>
    </location>
</feature>
<name>A0A1Y0EM67_9BURK</name>